<dbReference type="RefSeq" id="WP_144571625.1">
    <property type="nucleotide sequence ID" value="NZ_VLKG01000006.1"/>
</dbReference>
<dbReference type="PANTHER" id="PTHR21180:SF32">
    <property type="entry name" value="ENDONUCLEASE_EXONUCLEASE_PHOSPHATASE FAMILY DOMAIN-CONTAINING PROTEIN 1"/>
    <property type="match status" value="1"/>
</dbReference>
<dbReference type="SUPFAM" id="SSF47781">
    <property type="entry name" value="RuvA domain 2-like"/>
    <property type="match status" value="1"/>
</dbReference>
<dbReference type="Pfam" id="PF12836">
    <property type="entry name" value="HHH_3"/>
    <property type="match status" value="1"/>
</dbReference>
<feature type="chain" id="PRO_5021831207" evidence="2">
    <location>
        <begin position="19"/>
        <end position="122"/>
    </location>
</feature>
<protein>
    <submittedName>
        <fullName evidence="3">Competence protein ComEA</fullName>
    </submittedName>
</protein>
<dbReference type="InterPro" id="IPR004509">
    <property type="entry name" value="Competence_ComEA_HhH"/>
</dbReference>
<evidence type="ECO:0000256" key="1">
    <source>
        <dbReference type="SAM" id="MobiDB-lite"/>
    </source>
</evidence>
<accession>A0A562I1V5</accession>
<dbReference type="Gene3D" id="1.10.150.320">
    <property type="entry name" value="Photosystem II 12 kDa extrinsic protein"/>
    <property type="match status" value="1"/>
</dbReference>
<comment type="caution">
    <text evidence="3">The sequence shown here is derived from an EMBL/GenBank/DDBJ whole genome shotgun (WGS) entry which is preliminary data.</text>
</comment>
<evidence type="ECO:0000313" key="4">
    <source>
        <dbReference type="Proteomes" id="UP000319627"/>
    </source>
</evidence>
<name>A0A562I1V5_9GAMM</name>
<proteinExistence type="predicted"/>
<dbReference type="GO" id="GO:0015628">
    <property type="term" value="P:protein secretion by the type II secretion system"/>
    <property type="evidence" value="ECO:0007669"/>
    <property type="project" value="TreeGrafter"/>
</dbReference>
<feature type="signal peptide" evidence="2">
    <location>
        <begin position="1"/>
        <end position="18"/>
    </location>
</feature>
<dbReference type="PANTHER" id="PTHR21180">
    <property type="entry name" value="ENDONUCLEASE/EXONUCLEASE/PHOSPHATASE FAMILY DOMAIN-CONTAINING PROTEIN 1"/>
    <property type="match status" value="1"/>
</dbReference>
<dbReference type="OrthoDB" id="7510573at2"/>
<dbReference type="AlphaFoldDB" id="A0A562I1V5"/>
<organism evidence="3 4">
    <name type="scientific">Azomonas agilis</name>
    <dbReference type="NCBI Taxonomy" id="116849"/>
    <lineage>
        <taxon>Bacteria</taxon>
        <taxon>Pseudomonadati</taxon>
        <taxon>Pseudomonadota</taxon>
        <taxon>Gammaproteobacteria</taxon>
        <taxon>Pseudomonadales</taxon>
        <taxon>Pseudomonadaceae</taxon>
        <taxon>Azomonas</taxon>
    </lineage>
</organism>
<reference evidence="3 4" key="1">
    <citation type="submission" date="2019-07" db="EMBL/GenBank/DDBJ databases">
        <title>Genomic Encyclopedia of Type Strains, Phase I: the one thousand microbial genomes (KMG-I) project.</title>
        <authorList>
            <person name="Kyrpides N."/>
        </authorList>
    </citation>
    <scope>NUCLEOTIDE SEQUENCE [LARGE SCALE GENOMIC DNA]</scope>
    <source>
        <strain evidence="3 4">DSM 375</strain>
    </source>
</reference>
<evidence type="ECO:0000256" key="2">
    <source>
        <dbReference type="SAM" id="SignalP"/>
    </source>
</evidence>
<gene>
    <name evidence="3" type="ORF">LX59_01922</name>
</gene>
<keyword evidence="4" id="KW-1185">Reference proteome</keyword>
<feature type="region of interest" description="Disordered" evidence="1">
    <location>
        <begin position="27"/>
        <end position="51"/>
    </location>
</feature>
<dbReference type="EMBL" id="VLKG01000006">
    <property type="protein sequence ID" value="TWH64980.1"/>
    <property type="molecule type" value="Genomic_DNA"/>
</dbReference>
<dbReference type="InterPro" id="IPR051675">
    <property type="entry name" value="Endo/Exo/Phosphatase_dom_1"/>
</dbReference>
<dbReference type="InterPro" id="IPR010994">
    <property type="entry name" value="RuvA_2-like"/>
</dbReference>
<dbReference type="GO" id="GO:0015627">
    <property type="term" value="C:type II protein secretion system complex"/>
    <property type="evidence" value="ECO:0007669"/>
    <property type="project" value="TreeGrafter"/>
</dbReference>
<dbReference type="Proteomes" id="UP000319627">
    <property type="component" value="Unassembled WGS sequence"/>
</dbReference>
<sequence length="122" mass="12787">MSKILLNTLMGLVLGLSAALGYAEQAKEEVKPQQEVVPTPSVDKPSAPTPPESLVATAKVNLNTADELTLNRALIGIGPAKAKAIVEHRTAHGPFTSVDDLLEVKGIGPATLEKNRAILTVD</sequence>
<keyword evidence="2" id="KW-0732">Signal</keyword>
<evidence type="ECO:0000313" key="3">
    <source>
        <dbReference type="EMBL" id="TWH64980.1"/>
    </source>
</evidence>
<dbReference type="NCBIfam" id="TIGR00426">
    <property type="entry name" value="competence protein ComEA helix-hairpin-helix repeat region"/>
    <property type="match status" value="1"/>
</dbReference>